<dbReference type="Proteomes" id="UP000315783">
    <property type="component" value="Unassembled WGS sequence"/>
</dbReference>
<dbReference type="AlphaFoldDB" id="A0A545UVN5"/>
<keyword evidence="2" id="KW-1185">Reference proteome</keyword>
<reference evidence="1 2" key="1">
    <citation type="journal article" date="2019" name="Appl. Microbiol. Biotechnol.">
        <title>Genome sequence of Isaria javanica and comparative genome analysis insights into family S53 peptidase evolution in fungal entomopathogens.</title>
        <authorList>
            <person name="Lin R."/>
            <person name="Zhang X."/>
            <person name="Xin B."/>
            <person name="Zou M."/>
            <person name="Gao Y."/>
            <person name="Qin F."/>
            <person name="Hu Q."/>
            <person name="Xie B."/>
            <person name="Cheng X."/>
        </authorList>
    </citation>
    <scope>NUCLEOTIDE SEQUENCE [LARGE SCALE GENOMIC DNA]</scope>
    <source>
        <strain evidence="1 2">IJ1G</strain>
    </source>
</reference>
<dbReference type="EMBL" id="SPUK01000012">
    <property type="protein sequence ID" value="TQV93523.1"/>
    <property type="molecule type" value="Genomic_DNA"/>
</dbReference>
<evidence type="ECO:0000313" key="2">
    <source>
        <dbReference type="Proteomes" id="UP000315783"/>
    </source>
</evidence>
<organism evidence="1 2">
    <name type="scientific">Cordyceps javanica</name>
    <dbReference type="NCBI Taxonomy" id="43265"/>
    <lineage>
        <taxon>Eukaryota</taxon>
        <taxon>Fungi</taxon>
        <taxon>Dikarya</taxon>
        <taxon>Ascomycota</taxon>
        <taxon>Pezizomycotina</taxon>
        <taxon>Sordariomycetes</taxon>
        <taxon>Hypocreomycetidae</taxon>
        <taxon>Hypocreales</taxon>
        <taxon>Cordycipitaceae</taxon>
        <taxon>Cordyceps</taxon>
    </lineage>
</organism>
<comment type="caution">
    <text evidence="1">The sequence shown here is derived from an EMBL/GenBank/DDBJ whole genome shotgun (WGS) entry which is preliminary data.</text>
</comment>
<accession>A0A545UVN5</accession>
<gene>
    <name evidence="1" type="ORF">IF1G_08101</name>
</gene>
<proteinExistence type="predicted"/>
<protein>
    <submittedName>
        <fullName evidence="1">Uncharacterized protein</fullName>
    </submittedName>
</protein>
<name>A0A545UVN5_9HYPO</name>
<sequence>MCYRQKGDYSDKSRHLNLEKTVFYTRDDQPRMSYKNAVLRYFIVLLPLPSYS</sequence>
<evidence type="ECO:0000313" key="1">
    <source>
        <dbReference type="EMBL" id="TQV93523.1"/>
    </source>
</evidence>